<dbReference type="InterPro" id="IPR033927">
    <property type="entry name" value="WASPfam_EVH1"/>
</dbReference>
<dbReference type="SMART" id="SM00246">
    <property type="entry name" value="WH2"/>
    <property type="match status" value="2"/>
</dbReference>
<dbReference type="Gene3D" id="3.90.810.10">
    <property type="entry name" value="CRIB domain"/>
    <property type="match status" value="2"/>
</dbReference>
<evidence type="ECO:0000256" key="4">
    <source>
        <dbReference type="ARBA" id="ARBA00022553"/>
    </source>
</evidence>
<dbReference type="Gene3D" id="2.30.29.30">
    <property type="entry name" value="Pleckstrin-homology domain (PH domain)/Phosphotyrosine-binding domain (PTB)"/>
    <property type="match status" value="1"/>
</dbReference>
<dbReference type="InterPro" id="IPR011026">
    <property type="entry name" value="WAS_C"/>
</dbReference>
<dbReference type="FunFam" id="3.90.810.10:FF:000003">
    <property type="entry name" value="Neural Wiskott-Aldrich syndrome protein-like"/>
    <property type="match status" value="1"/>
</dbReference>
<proteinExistence type="predicted"/>
<feature type="compositionally biased region" description="Basic and acidic residues" evidence="8">
    <location>
        <begin position="383"/>
        <end position="397"/>
    </location>
</feature>
<evidence type="ECO:0000259" key="10">
    <source>
        <dbReference type="PROSITE" id="PS50229"/>
    </source>
</evidence>
<dbReference type="GO" id="GO:0005856">
    <property type="term" value="C:cytoskeleton"/>
    <property type="evidence" value="ECO:0007669"/>
    <property type="project" value="UniProtKB-SubCell"/>
</dbReference>
<dbReference type="Pfam" id="PF00568">
    <property type="entry name" value="WH1"/>
    <property type="match status" value="1"/>
</dbReference>
<evidence type="ECO:0000256" key="6">
    <source>
        <dbReference type="ARBA" id="ARBA00023212"/>
    </source>
</evidence>
<dbReference type="Pfam" id="PF02205">
    <property type="entry name" value="WH2"/>
    <property type="match status" value="2"/>
</dbReference>
<feature type="compositionally biased region" description="Pro residues" evidence="8">
    <location>
        <begin position="273"/>
        <end position="312"/>
    </location>
</feature>
<organism evidence="12 13">
    <name type="scientific">Apolygus lucorum</name>
    <name type="common">Small green plant bug</name>
    <name type="synonym">Lygocoris lucorum</name>
    <dbReference type="NCBI Taxonomy" id="248454"/>
    <lineage>
        <taxon>Eukaryota</taxon>
        <taxon>Metazoa</taxon>
        <taxon>Ecdysozoa</taxon>
        <taxon>Arthropoda</taxon>
        <taxon>Hexapoda</taxon>
        <taxon>Insecta</taxon>
        <taxon>Pterygota</taxon>
        <taxon>Neoptera</taxon>
        <taxon>Paraneoptera</taxon>
        <taxon>Hemiptera</taxon>
        <taxon>Heteroptera</taxon>
        <taxon>Panheteroptera</taxon>
        <taxon>Cimicomorpha</taxon>
        <taxon>Miridae</taxon>
        <taxon>Mirini</taxon>
        <taxon>Apolygus</taxon>
    </lineage>
</organism>
<feature type="compositionally biased region" description="Acidic residues" evidence="8">
    <location>
        <begin position="444"/>
        <end position="461"/>
    </location>
</feature>
<name>A0A8S9WWK2_APOLU</name>
<dbReference type="SMART" id="SM00461">
    <property type="entry name" value="WH1"/>
    <property type="match status" value="1"/>
</dbReference>
<evidence type="ECO:0000256" key="1">
    <source>
        <dbReference type="ARBA" id="ARBA00004123"/>
    </source>
</evidence>
<comment type="caution">
    <text evidence="12">The sequence shown here is derived from an EMBL/GenBank/DDBJ whole genome shotgun (WGS) entry which is preliminary data.</text>
</comment>
<evidence type="ECO:0000256" key="3">
    <source>
        <dbReference type="ARBA" id="ARBA00022490"/>
    </source>
</evidence>
<keyword evidence="13" id="KW-1185">Reference proteome</keyword>
<keyword evidence="6" id="KW-0206">Cytoskeleton</keyword>
<dbReference type="GO" id="GO:0005634">
    <property type="term" value="C:nucleus"/>
    <property type="evidence" value="ECO:0007669"/>
    <property type="project" value="UniProtKB-SubCell"/>
</dbReference>
<evidence type="ECO:0000259" key="9">
    <source>
        <dbReference type="PROSITE" id="PS50108"/>
    </source>
</evidence>
<dbReference type="PROSITE" id="PS50108">
    <property type="entry name" value="CRIB"/>
    <property type="match status" value="1"/>
</dbReference>
<evidence type="ECO:0000256" key="7">
    <source>
        <dbReference type="ARBA" id="ARBA00023242"/>
    </source>
</evidence>
<dbReference type="PROSITE" id="PS51082">
    <property type="entry name" value="WH2"/>
    <property type="match status" value="2"/>
</dbReference>
<keyword evidence="7" id="KW-0539">Nucleus</keyword>
<dbReference type="CDD" id="cd21762">
    <property type="entry name" value="WH2"/>
    <property type="match status" value="1"/>
</dbReference>
<dbReference type="InterPro" id="IPR036936">
    <property type="entry name" value="CRIB_dom_sf"/>
</dbReference>
<dbReference type="SMART" id="SM00285">
    <property type="entry name" value="PBD"/>
    <property type="match status" value="1"/>
</dbReference>
<feature type="compositionally biased region" description="Pro residues" evidence="8">
    <location>
        <begin position="322"/>
        <end position="358"/>
    </location>
</feature>
<gene>
    <name evidence="12" type="ORF">GE061_005520</name>
</gene>
<evidence type="ECO:0000256" key="8">
    <source>
        <dbReference type="SAM" id="MobiDB-lite"/>
    </source>
</evidence>
<dbReference type="CDD" id="cd01205">
    <property type="entry name" value="EVH1_WASP-like"/>
    <property type="match status" value="1"/>
</dbReference>
<evidence type="ECO:0008006" key="14">
    <source>
        <dbReference type="Google" id="ProtNLM"/>
    </source>
</evidence>
<feature type="domain" description="WH2" evidence="11">
    <location>
        <begin position="391"/>
        <end position="408"/>
    </location>
</feature>
<dbReference type="AlphaFoldDB" id="A0A8S9WWK2"/>
<keyword evidence="5" id="KW-0677">Repeat</keyword>
<dbReference type="InterPro" id="IPR000095">
    <property type="entry name" value="CRIB_dom"/>
</dbReference>
<feature type="compositionally biased region" description="Polar residues" evidence="8">
    <location>
        <begin position="409"/>
        <end position="418"/>
    </location>
</feature>
<dbReference type="SUPFAM" id="SSF47912">
    <property type="entry name" value="Wiscott-Aldrich syndrome protein, WASP, C-terminal domain"/>
    <property type="match status" value="1"/>
</dbReference>
<dbReference type="InterPro" id="IPR000697">
    <property type="entry name" value="WH1/EVH1_dom"/>
</dbReference>
<reference evidence="12" key="1">
    <citation type="journal article" date="2021" name="Mol. Ecol. Resour.">
        <title>Apolygus lucorum genome provides insights into omnivorousness and mesophyll feeding.</title>
        <authorList>
            <person name="Liu Y."/>
            <person name="Liu H."/>
            <person name="Wang H."/>
            <person name="Huang T."/>
            <person name="Liu B."/>
            <person name="Yang B."/>
            <person name="Yin L."/>
            <person name="Li B."/>
            <person name="Zhang Y."/>
            <person name="Zhang S."/>
            <person name="Jiang F."/>
            <person name="Zhang X."/>
            <person name="Ren Y."/>
            <person name="Wang B."/>
            <person name="Wang S."/>
            <person name="Lu Y."/>
            <person name="Wu K."/>
            <person name="Fan W."/>
            <person name="Wang G."/>
        </authorList>
    </citation>
    <scope>NUCLEOTIDE SEQUENCE</scope>
    <source>
        <strain evidence="12">12Hb</strain>
    </source>
</reference>
<dbReference type="Proteomes" id="UP000466442">
    <property type="component" value="Unassembled WGS sequence"/>
</dbReference>
<dbReference type="PANTHER" id="PTHR11202:SF36">
    <property type="entry name" value="ACTIN NUCLEATION-PROMOTING FACTOR WASL"/>
    <property type="match status" value="1"/>
</dbReference>
<dbReference type="SUPFAM" id="SSF50729">
    <property type="entry name" value="PH domain-like"/>
    <property type="match status" value="1"/>
</dbReference>
<dbReference type="OrthoDB" id="8963340at2759"/>
<dbReference type="CDD" id="cd00132">
    <property type="entry name" value="CRIB"/>
    <property type="match status" value="1"/>
</dbReference>
<feature type="compositionally biased region" description="Basic residues" evidence="8">
    <location>
        <begin position="142"/>
        <end position="152"/>
    </location>
</feature>
<evidence type="ECO:0000313" key="12">
    <source>
        <dbReference type="EMBL" id="KAF6201073.1"/>
    </source>
</evidence>
<feature type="domain" description="WH1" evidence="10">
    <location>
        <begin position="31"/>
        <end position="141"/>
    </location>
</feature>
<dbReference type="PROSITE" id="PS50229">
    <property type="entry name" value="WH1"/>
    <property type="match status" value="1"/>
</dbReference>
<evidence type="ECO:0000256" key="5">
    <source>
        <dbReference type="ARBA" id="ARBA00022737"/>
    </source>
</evidence>
<keyword evidence="4" id="KW-0597">Phosphoprotein</keyword>
<sequence length="461" mass="51286">MLIFSQMKLTMPEYKSSSLLSPDENDLVFSMLGPRCQTLATTVVELYTTGSRDSDKWYYKDVGVLCLVKDNARRSYFFKLFCLIKKQMIWEHEIYNNMNYLAPTSFLHTFEAEDCITAFNFADEDEGVLLRKTLLEKLETKKQRRMDKRNRSHNNNVGMPRTVQGPEINSMPPANKMINNKSRTTGKKDGKKRLTKADIGMPENFKHISHVGWDPNKGFDVGKVEDPQLKEFLLQAGVSESHLRDKDTREFIYDFIQRNGGMEAVAGALDVAPPVPSRAKAPPPPPTRAPPAIPPPPPPPIRTLPPRLPPSPKVQVEQSEFKPPPPPPVPGAPMPPPPPPIPLDNPTAPPAAPPSAPPDDPRSALMEAIRNGPQLRPVNNVDNEAKKPSDSRGDLLDQIRQGVELKPVSQIQQSSNSAPAPESKGLAGALARALLERSKAINPDSDESEDEDEEEEDEWEE</sequence>
<accession>A0A8S9WWK2</accession>
<evidence type="ECO:0000313" key="13">
    <source>
        <dbReference type="Proteomes" id="UP000466442"/>
    </source>
</evidence>
<feature type="region of interest" description="Disordered" evidence="8">
    <location>
        <begin position="273"/>
        <end position="461"/>
    </location>
</feature>
<comment type="subcellular location">
    <subcellularLocation>
        <location evidence="2">Cytoplasm</location>
        <location evidence="2">Cytoskeleton</location>
    </subcellularLocation>
    <subcellularLocation>
        <location evidence="1">Nucleus</location>
    </subcellularLocation>
</comment>
<keyword evidence="3" id="KW-0963">Cytoplasm</keyword>
<feature type="domain" description="WH2" evidence="11">
    <location>
        <begin position="361"/>
        <end position="378"/>
    </location>
</feature>
<feature type="domain" description="CRIB" evidence="9">
    <location>
        <begin position="199"/>
        <end position="212"/>
    </location>
</feature>
<dbReference type="GO" id="GO:0007015">
    <property type="term" value="P:actin filament organization"/>
    <property type="evidence" value="ECO:0007669"/>
    <property type="project" value="InterPro"/>
</dbReference>
<dbReference type="FunFam" id="2.30.29.30:FF:000130">
    <property type="entry name" value="neural Wiskott-Aldrich syndrome protein"/>
    <property type="match status" value="1"/>
</dbReference>
<evidence type="ECO:0000259" key="11">
    <source>
        <dbReference type="PROSITE" id="PS51082"/>
    </source>
</evidence>
<dbReference type="GO" id="GO:0003779">
    <property type="term" value="F:actin binding"/>
    <property type="evidence" value="ECO:0007669"/>
    <property type="project" value="InterPro"/>
</dbReference>
<evidence type="ECO:0000256" key="2">
    <source>
        <dbReference type="ARBA" id="ARBA00004245"/>
    </source>
</evidence>
<dbReference type="InterPro" id="IPR003124">
    <property type="entry name" value="WH2_dom"/>
</dbReference>
<dbReference type="Pfam" id="PF00786">
    <property type="entry name" value="PBD"/>
    <property type="match status" value="1"/>
</dbReference>
<dbReference type="PRINTS" id="PR01217">
    <property type="entry name" value="PRICHEXTENSN"/>
</dbReference>
<feature type="region of interest" description="Disordered" evidence="8">
    <location>
        <begin position="141"/>
        <end position="192"/>
    </location>
</feature>
<dbReference type="PANTHER" id="PTHR11202">
    <property type="entry name" value="SPROUTY-RELATED, EVH1 DOMAIN-CONTAINING PROTEIN FAMILY MEMBER"/>
    <property type="match status" value="1"/>
</dbReference>
<dbReference type="InterPro" id="IPR011993">
    <property type="entry name" value="PH-like_dom_sf"/>
</dbReference>
<protein>
    <recommendedName>
        <fullName evidence="14">WH1 domain-containing protein</fullName>
    </recommendedName>
</protein>
<dbReference type="EMBL" id="WIXP02000013">
    <property type="protein sequence ID" value="KAF6201073.1"/>
    <property type="molecule type" value="Genomic_DNA"/>
</dbReference>